<organism evidence="2 3">
    <name type="scientific">Mariniphaga sediminis</name>
    <dbReference type="NCBI Taxonomy" id="1628158"/>
    <lineage>
        <taxon>Bacteria</taxon>
        <taxon>Pseudomonadati</taxon>
        <taxon>Bacteroidota</taxon>
        <taxon>Bacteroidia</taxon>
        <taxon>Marinilabiliales</taxon>
        <taxon>Prolixibacteraceae</taxon>
        <taxon>Mariniphaga</taxon>
    </lineage>
</organism>
<dbReference type="PANTHER" id="PTHR22946">
    <property type="entry name" value="DIENELACTONE HYDROLASE DOMAIN-CONTAINING PROTEIN-RELATED"/>
    <property type="match status" value="1"/>
</dbReference>
<dbReference type="InterPro" id="IPR008391">
    <property type="entry name" value="AXE1_dom"/>
</dbReference>
<keyword evidence="3" id="KW-1185">Reference proteome</keyword>
<evidence type="ECO:0000259" key="1">
    <source>
        <dbReference type="Pfam" id="PF05448"/>
    </source>
</evidence>
<proteinExistence type="predicted"/>
<dbReference type="InterPro" id="IPR050261">
    <property type="entry name" value="FrsA_esterase"/>
</dbReference>
<dbReference type="RefSeq" id="WP_119351173.1">
    <property type="nucleotide sequence ID" value="NZ_QWET01000015.1"/>
</dbReference>
<sequence>MKYLRTQVKIVLIFGCMFAPLYMYSQEENLKVFDGWVEWSNGENMLQLYLNRQAYQLLDKREQQITQLKNKQDWILRQQKVKSTLSAIVGAFPEKTPLNAKITGIIQEDEFRVEKIMYESIPGFYVSGCLFIPNSGTEKKPAILNVIGHSIQSFRRDVYQNVILNLVRKGFIVFAIDPIGQGERIQYYDLDTNGNVIGNSATHEHSFLANQCFLAGYSLAKYFIWDGIRAIDYLLSREEVDPDRIGLTGLSGGGTQTAFIAAFDERVKASAPSCYITSYRRLFESIGTQDGEQNFYHGLINGIDHADLLEIRAPKPTLIVSTTHDFFSIEGARETYKEVKEVYRAFGKQENITMSEADYTHGFARKNNEVTYAFFQKELENPGDPAEKDVKIFSQEKLNVTPTGQLSTSYKGKLVFDLIKSEAENLVKGLEQSRKNNPSHLETVKQKAKELSGFITPEQGNKHVFRGRYQRDGYAIEMYALERGENYVIPLLLAIPNDSKIHSPVIYIHPDGKEKDIAPGGNIEKLVKQGFVVAVPDLLGIGETRSSRGYPGSHGYGAMMIGRSIVGIQAGDIVRVVDFLKELPEIETVNIQAIAFGERCPALLHAAVFEPSITGIALVEAPVSYHNITQTKMYQYSLSFDWGVAGALTAYDLPDLAACIAPRKLTFIGILDGKKVPANKELIAGQMAFPEAIYANNNPDYLKIIPLPGEGVMQALTGWLKE</sequence>
<evidence type="ECO:0000313" key="3">
    <source>
        <dbReference type="Proteomes" id="UP000266441"/>
    </source>
</evidence>
<dbReference type="Pfam" id="PF05448">
    <property type="entry name" value="AXE1"/>
    <property type="match status" value="1"/>
</dbReference>
<dbReference type="EMBL" id="QWET01000015">
    <property type="protein sequence ID" value="RIH63918.1"/>
    <property type="molecule type" value="Genomic_DNA"/>
</dbReference>
<protein>
    <submittedName>
        <fullName evidence="2">Xylan esterase</fullName>
    </submittedName>
</protein>
<accession>A0A399CY88</accession>
<dbReference type="InterPro" id="IPR029058">
    <property type="entry name" value="AB_hydrolase_fold"/>
</dbReference>
<dbReference type="Gene3D" id="3.40.50.1820">
    <property type="entry name" value="alpha/beta hydrolase"/>
    <property type="match status" value="2"/>
</dbReference>
<comment type="caution">
    <text evidence="2">The sequence shown here is derived from an EMBL/GenBank/DDBJ whole genome shotgun (WGS) entry which is preliminary data.</text>
</comment>
<dbReference type="SUPFAM" id="SSF53474">
    <property type="entry name" value="alpha/beta-Hydrolases"/>
    <property type="match status" value="2"/>
</dbReference>
<name>A0A399CY88_9BACT</name>
<reference evidence="2 3" key="1">
    <citation type="journal article" date="2015" name="Int. J. Syst. Evol. Microbiol.">
        <title>Mariniphaga sediminis sp. nov., isolated from coastal sediment.</title>
        <authorList>
            <person name="Wang F.Q."/>
            <person name="Shen Q.Y."/>
            <person name="Chen G.J."/>
            <person name="Du Z.J."/>
        </authorList>
    </citation>
    <scope>NUCLEOTIDE SEQUENCE [LARGE SCALE GENOMIC DNA]</scope>
    <source>
        <strain evidence="2 3">SY21</strain>
    </source>
</reference>
<dbReference type="PANTHER" id="PTHR22946:SF8">
    <property type="entry name" value="ACETYL XYLAN ESTERASE DOMAIN-CONTAINING PROTEIN"/>
    <property type="match status" value="1"/>
</dbReference>
<dbReference type="OrthoDB" id="9805123at2"/>
<gene>
    <name evidence="2" type="ORF">D1164_17420</name>
</gene>
<dbReference type="Proteomes" id="UP000266441">
    <property type="component" value="Unassembled WGS sequence"/>
</dbReference>
<dbReference type="AlphaFoldDB" id="A0A399CY88"/>
<feature type="domain" description="Acetyl xylan esterase" evidence="1">
    <location>
        <begin position="110"/>
        <end position="285"/>
    </location>
</feature>
<evidence type="ECO:0000313" key="2">
    <source>
        <dbReference type="EMBL" id="RIH63918.1"/>
    </source>
</evidence>